<dbReference type="OrthoDB" id="8663148at2"/>
<feature type="signal peptide" evidence="5">
    <location>
        <begin position="1"/>
        <end position="31"/>
    </location>
</feature>
<evidence type="ECO:0000313" key="7">
    <source>
        <dbReference type="Proteomes" id="UP000292346"/>
    </source>
</evidence>
<feature type="chain" id="PRO_5039378858" evidence="5">
    <location>
        <begin position="32"/>
        <end position="472"/>
    </location>
</feature>
<keyword evidence="3" id="KW-0813">Transport</keyword>
<evidence type="ECO:0000256" key="2">
    <source>
        <dbReference type="ARBA" id="ARBA00008520"/>
    </source>
</evidence>
<gene>
    <name evidence="6" type="primary">ngcE</name>
    <name evidence="6" type="ORF">E0H45_32335</name>
</gene>
<evidence type="ECO:0000256" key="5">
    <source>
        <dbReference type="SAM" id="SignalP"/>
    </source>
</evidence>
<dbReference type="PANTHER" id="PTHR43649:SF31">
    <property type="entry name" value="SN-GLYCEROL-3-PHOSPHATE-BINDING PERIPLASMIC PROTEIN UGPB"/>
    <property type="match status" value="1"/>
</dbReference>
<accession>A0A4R0H2B8</accession>
<dbReference type="EMBL" id="SJJZ01000004">
    <property type="protein sequence ID" value="TCC03803.1"/>
    <property type="molecule type" value="Genomic_DNA"/>
</dbReference>
<keyword evidence="7" id="KW-1185">Reference proteome</keyword>
<dbReference type="InterPro" id="IPR006311">
    <property type="entry name" value="TAT_signal"/>
</dbReference>
<keyword evidence="4 5" id="KW-0732">Signal</keyword>
<evidence type="ECO:0000256" key="3">
    <source>
        <dbReference type="ARBA" id="ARBA00022448"/>
    </source>
</evidence>
<comment type="caution">
    <text evidence="6">The sequence shown here is derived from an EMBL/GenBank/DDBJ whole genome shotgun (WGS) entry which is preliminary data.</text>
</comment>
<dbReference type="PROSITE" id="PS51318">
    <property type="entry name" value="TAT"/>
    <property type="match status" value="1"/>
</dbReference>
<reference evidence="6 7" key="1">
    <citation type="submission" date="2019-02" db="EMBL/GenBank/DDBJ databases">
        <title>Kribbella capetownensis sp. nov. and Kribbella speibonae sp. nov., isolated from soil.</title>
        <authorList>
            <person name="Curtis S.M."/>
            <person name="Norton I."/>
            <person name="Everest G.J."/>
            <person name="Meyers P.R."/>
        </authorList>
    </citation>
    <scope>NUCLEOTIDE SEQUENCE [LARGE SCALE GENOMIC DNA]</scope>
    <source>
        <strain evidence="6 7">KCTC 29219</strain>
    </source>
</reference>
<dbReference type="AlphaFoldDB" id="A0A4R0H2B8"/>
<evidence type="ECO:0000313" key="6">
    <source>
        <dbReference type="EMBL" id="TCC03803.1"/>
    </source>
</evidence>
<dbReference type="RefSeq" id="WP_131344485.1">
    <property type="nucleotide sequence ID" value="NZ_SJJZ01000004.1"/>
</dbReference>
<dbReference type="SUPFAM" id="SSF53850">
    <property type="entry name" value="Periplasmic binding protein-like II"/>
    <property type="match status" value="1"/>
</dbReference>
<dbReference type="NCBIfam" id="TIGR03851">
    <property type="entry name" value="chitin_NgcE"/>
    <property type="match status" value="1"/>
</dbReference>
<organism evidence="6 7">
    <name type="scientific">Kribbella soli</name>
    <dbReference type="NCBI Taxonomy" id="1124743"/>
    <lineage>
        <taxon>Bacteria</taxon>
        <taxon>Bacillati</taxon>
        <taxon>Actinomycetota</taxon>
        <taxon>Actinomycetes</taxon>
        <taxon>Propionibacteriales</taxon>
        <taxon>Kribbellaceae</taxon>
        <taxon>Kribbella</taxon>
    </lineage>
</organism>
<dbReference type="GO" id="GO:0030313">
    <property type="term" value="C:cell envelope"/>
    <property type="evidence" value="ECO:0007669"/>
    <property type="project" value="UniProtKB-SubCell"/>
</dbReference>
<evidence type="ECO:0000256" key="4">
    <source>
        <dbReference type="ARBA" id="ARBA00022729"/>
    </source>
</evidence>
<evidence type="ECO:0000256" key="1">
    <source>
        <dbReference type="ARBA" id="ARBA00004196"/>
    </source>
</evidence>
<proteinExistence type="inferred from homology"/>
<name>A0A4R0H2B8_9ACTN</name>
<sequence length="472" mass="50295">MTTPNNLSRRLFLQRAAVGTLLATGGSTLLAACAGSGSDDSGSGSGGADKTADNPFGMADKATVDAVIFNGGYGYDYVTFAASIAQKKFAGSTFKVAPSTQIAQQLQPRFVGGNPPDLIDNSGANQIGFNTILDSLATLDDVFEANNYEGTKIADTLYPGAKLPGTYDGKFVAMNYVLTLYGLWYSDSLFKENGWEPPKTYDALLDLGAKAKAKGKYLFVWGKEAATYYHTLAVDSAIKEGGDEVRLALENLEANCWSKPQLQSVFKAMETMVKNGYFVPGGAGTQFTAAQAKWSNDQQAILYPSGSWIENEMKKATKSGFQMKGVPEPTLTDSPKLPYEALRSAAGEPFIVPSKGKNVAGGKELLRAMLSKEAATNFAKTRLAPTIVKGLVPADGFGSTALQSQTAMLDAAGTNIFDYQFVGLYGMNTDNLVVWNSFLSGQLDAAGLTKGLQQITDKVRNDSSVKKIPVTK</sequence>
<dbReference type="InterPro" id="IPR006059">
    <property type="entry name" value="SBP"/>
</dbReference>
<dbReference type="Pfam" id="PF01547">
    <property type="entry name" value="SBP_bac_1"/>
    <property type="match status" value="1"/>
</dbReference>
<dbReference type="Proteomes" id="UP000292346">
    <property type="component" value="Unassembled WGS sequence"/>
</dbReference>
<dbReference type="PANTHER" id="PTHR43649">
    <property type="entry name" value="ARABINOSE-BINDING PROTEIN-RELATED"/>
    <property type="match status" value="1"/>
</dbReference>
<comment type="subcellular location">
    <subcellularLocation>
        <location evidence="1">Cell envelope</location>
    </subcellularLocation>
</comment>
<dbReference type="InterPro" id="IPR022386">
    <property type="entry name" value="Chitin_NgcE"/>
</dbReference>
<comment type="similarity">
    <text evidence="2">Belongs to the bacterial solute-binding protein 1 family.</text>
</comment>
<dbReference type="InterPro" id="IPR050490">
    <property type="entry name" value="Bact_solute-bd_prot1"/>
</dbReference>
<protein>
    <submittedName>
        <fullName evidence="6">Carbohydrate ABC transporter, N-acetylglucosamine/diacetylchitobiose-binding protein</fullName>
    </submittedName>
</protein>
<dbReference type="Gene3D" id="3.40.190.10">
    <property type="entry name" value="Periplasmic binding protein-like II"/>
    <property type="match status" value="2"/>
</dbReference>